<evidence type="ECO:0000313" key="10">
    <source>
        <dbReference type="EMBL" id="MBJ6723153.1"/>
    </source>
</evidence>
<evidence type="ECO:0000256" key="7">
    <source>
        <dbReference type="SAM" id="Phobius"/>
    </source>
</evidence>
<dbReference type="AlphaFoldDB" id="A0A8J7IKM2"/>
<name>A0A8J7IKM2_9BACT</name>
<evidence type="ECO:0000259" key="8">
    <source>
        <dbReference type="Pfam" id="PF02706"/>
    </source>
</evidence>
<evidence type="ECO:0000256" key="5">
    <source>
        <dbReference type="ARBA" id="ARBA00023136"/>
    </source>
</evidence>
<dbReference type="Proteomes" id="UP000636888">
    <property type="component" value="Unassembled WGS sequence"/>
</dbReference>
<dbReference type="PANTHER" id="PTHR32309">
    <property type="entry name" value="TYROSINE-PROTEIN KINASE"/>
    <property type="match status" value="1"/>
</dbReference>
<proteinExistence type="predicted"/>
<protein>
    <submittedName>
        <fullName evidence="10">Lipopolysaccharide biosynthesis protein</fullName>
    </submittedName>
</protein>
<comment type="subcellular location">
    <subcellularLocation>
        <location evidence="1">Cell membrane</location>
        <topology evidence="1">Multi-pass membrane protein</topology>
    </subcellularLocation>
</comment>
<keyword evidence="4 7" id="KW-1133">Transmembrane helix</keyword>
<evidence type="ECO:0000256" key="2">
    <source>
        <dbReference type="ARBA" id="ARBA00022475"/>
    </source>
</evidence>
<dbReference type="Pfam" id="PF13807">
    <property type="entry name" value="GNVR"/>
    <property type="match status" value="1"/>
</dbReference>
<keyword evidence="3 7" id="KW-0812">Transmembrane</keyword>
<keyword evidence="6" id="KW-0175">Coiled coil</keyword>
<sequence length="395" mass="43474">MAETQEMMVEQETKLLHLVHVIVKRKMFIIKTCSLVILLSVVYSLTRPNIYSATAKVLPPPKDTGPGLSALLGQAGGMSGLMTGALGGGGELYVSIAKSRSVSDAVIQRLNLVKAYEMPTVEQTRRVLDDAVRVQAGKDGLVTITAEDKNPQLAAQLANTLVEELGKATVRMNLSKAGTERLFLEKRLDVVKKDLKLAEEDLKNYAQEHKVVQVESQARASIEGIARLKAELASKEVQLSVLRASRTNQSPEVKALETGILRLKREVAQMAGTSDDGEGIPAVGNVPGVGLEYSRRLRVLKTQEAVYEQLTKQYEMAKLNEAKDSSSIQVLDEAVVPLKKCKPARAQMVIYSTVMSFLFSILMAFVMEHLENMPIEDRELLASIKRQMLVFKRAL</sequence>
<gene>
    <name evidence="10" type="ORF">JFN93_00400</name>
</gene>
<dbReference type="Pfam" id="PF02706">
    <property type="entry name" value="Wzz"/>
    <property type="match status" value="1"/>
</dbReference>
<dbReference type="RefSeq" id="WP_199382001.1">
    <property type="nucleotide sequence ID" value="NZ_JAEMHM010000001.1"/>
</dbReference>
<keyword evidence="11" id="KW-1185">Reference proteome</keyword>
<dbReference type="GO" id="GO:0004713">
    <property type="term" value="F:protein tyrosine kinase activity"/>
    <property type="evidence" value="ECO:0007669"/>
    <property type="project" value="TreeGrafter"/>
</dbReference>
<accession>A0A8J7IKM2</accession>
<evidence type="ECO:0000313" key="11">
    <source>
        <dbReference type="Proteomes" id="UP000636888"/>
    </source>
</evidence>
<organism evidence="10 11">
    <name type="scientific">Geomesophilobacter sediminis</name>
    <dbReference type="NCBI Taxonomy" id="2798584"/>
    <lineage>
        <taxon>Bacteria</taxon>
        <taxon>Pseudomonadati</taxon>
        <taxon>Thermodesulfobacteriota</taxon>
        <taxon>Desulfuromonadia</taxon>
        <taxon>Geobacterales</taxon>
        <taxon>Geobacteraceae</taxon>
        <taxon>Geomesophilobacter</taxon>
    </lineage>
</organism>
<evidence type="ECO:0000256" key="6">
    <source>
        <dbReference type="SAM" id="Coils"/>
    </source>
</evidence>
<evidence type="ECO:0000256" key="3">
    <source>
        <dbReference type="ARBA" id="ARBA00022692"/>
    </source>
</evidence>
<reference evidence="10" key="1">
    <citation type="submission" date="2020-12" db="EMBL/GenBank/DDBJ databases">
        <title>Geomonas sp. Red875, isolated from river sediment.</title>
        <authorList>
            <person name="Xu Z."/>
            <person name="Zhang Z."/>
            <person name="Masuda Y."/>
            <person name="Itoh H."/>
            <person name="Senoo K."/>
        </authorList>
    </citation>
    <scope>NUCLEOTIDE SEQUENCE</scope>
    <source>
        <strain evidence="10">Red875</strain>
    </source>
</reference>
<feature type="transmembrane region" description="Helical" evidence="7">
    <location>
        <begin position="348"/>
        <end position="367"/>
    </location>
</feature>
<keyword evidence="2" id="KW-1003">Cell membrane</keyword>
<dbReference type="InterPro" id="IPR003856">
    <property type="entry name" value="LPS_length_determ_N"/>
</dbReference>
<evidence type="ECO:0000256" key="1">
    <source>
        <dbReference type="ARBA" id="ARBA00004651"/>
    </source>
</evidence>
<feature type="domain" description="Tyrosine-protein kinase G-rich" evidence="9">
    <location>
        <begin position="300"/>
        <end position="366"/>
    </location>
</feature>
<dbReference type="EMBL" id="JAEMHM010000001">
    <property type="protein sequence ID" value="MBJ6723153.1"/>
    <property type="molecule type" value="Genomic_DNA"/>
</dbReference>
<dbReference type="GO" id="GO:0005886">
    <property type="term" value="C:plasma membrane"/>
    <property type="evidence" value="ECO:0007669"/>
    <property type="project" value="UniProtKB-SubCell"/>
</dbReference>
<feature type="coiled-coil region" evidence="6">
    <location>
        <begin position="181"/>
        <end position="245"/>
    </location>
</feature>
<dbReference type="PANTHER" id="PTHR32309:SF13">
    <property type="entry name" value="FERRIC ENTEROBACTIN TRANSPORT PROTEIN FEPE"/>
    <property type="match status" value="1"/>
</dbReference>
<feature type="transmembrane region" description="Helical" evidence="7">
    <location>
        <begin position="28"/>
        <end position="46"/>
    </location>
</feature>
<comment type="caution">
    <text evidence="10">The sequence shown here is derived from an EMBL/GenBank/DDBJ whole genome shotgun (WGS) entry which is preliminary data.</text>
</comment>
<evidence type="ECO:0000256" key="4">
    <source>
        <dbReference type="ARBA" id="ARBA00022989"/>
    </source>
</evidence>
<feature type="domain" description="Polysaccharide chain length determinant N-terminal" evidence="8">
    <location>
        <begin position="12"/>
        <end position="109"/>
    </location>
</feature>
<keyword evidence="5 7" id="KW-0472">Membrane</keyword>
<dbReference type="InterPro" id="IPR050445">
    <property type="entry name" value="Bact_polysacc_biosynth/exp"/>
</dbReference>
<dbReference type="InterPro" id="IPR032807">
    <property type="entry name" value="GNVR"/>
</dbReference>
<evidence type="ECO:0000259" key="9">
    <source>
        <dbReference type="Pfam" id="PF13807"/>
    </source>
</evidence>